<organism evidence="10 11">
    <name type="scientific">Bosea vestrisii</name>
    <dbReference type="NCBI Taxonomy" id="151416"/>
    <lineage>
        <taxon>Bacteria</taxon>
        <taxon>Pseudomonadati</taxon>
        <taxon>Pseudomonadota</taxon>
        <taxon>Alphaproteobacteria</taxon>
        <taxon>Hyphomicrobiales</taxon>
        <taxon>Boseaceae</taxon>
        <taxon>Bosea</taxon>
    </lineage>
</organism>
<dbReference type="InterPro" id="IPR045851">
    <property type="entry name" value="AMP-bd_C_sf"/>
</dbReference>
<dbReference type="Gene3D" id="3.40.50.12780">
    <property type="entry name" value="N-terminal domain of ligase-like"/>
    <property type="match status" value="1"/>
</dbReference>
<dbReference type="SUPFAM" id="SSF56801">
    <property type="entry name" value="Acetyl-CoA synthetase-like"/>
    <property type="match status" value="1"/>
</dbReference>
<dbReference type="PROSITE" id="PS00455">
    <property type="entry name" value="AMP_BINDING"/>
    <property type="match status" value="1"/>
</dbReference>
<feature type="domain" description="AMP-dependent synthetase/ligase" evidence="8">
    <location>
        <begin position="41"/>
        <end position="432"/>
    </location>
</feature>
<accession>A0ABW0HIB0</accession>
<dbReference type="InterPro" id="IPR025110">
    <property type="entry name" value="AMP-bd_C"/>
</dbReference>
<keyword evidence="11" id="KW-1185">Reference proteome</keyword>
<reference evidence="11" key="1">
    <citation type="journal article" date="2019" name="Int. J. Syst. Evol. Microbiol.">
        <title>The Global Catalogue of Microorganisms (GCM) 10K type strain sequencing project: providing services to taxonomists for standard genome sequencing and annotation.</title>
        <authorList>
            <consortium name="The Broad Institute Genomics Platform"/>
            <consortium name="The Broad Institute Genome Sequencing Center for Infectious Disease"/>
            <person name="Wu L."/>
            <person name="Ma J."/>
        </authorList>
    </citation>
    <scope>NUCLEOTIDE SEQUENCE [LARGE SCALE GENOMIC DNA]</scope>
    <source>
        <strain evidence="11">CGMCC 1.16326</strain>
    </source>
</reference>
<evidence type="ECO:0000256" key="4">
    <source>
        <dbReference type="ARBA" id="ARBA00023136"/>
    </source>
</evidence>
<comment type="pathway">
    <text evidence="2">Lipid metabolism; fatty acid beta-oxidation.</text>
</comment>
<protein>
    <recommendedName>
        <fullName evidence="6">Long-chain-fatty-acid--CoA ligase</fullName>
        <ecNumber evidence="5">6.2.1.3</ecNumber>
    </recommendedName>
    <alternativeName>
        <fullName evidence="7">Long-chain acyl-CoA synthetase</fullName>
    </alternativeName>
</protein>
<evidence type="ECO:0000313" key="10">
    <source>
        <dbReference type="EMBL" id="MFC5395709.1"/>
    </source>
</evidence>
<dbReference type="InterPro" id="IPR042099">
    <property type="entry name" value="ANL_N_sf"/>
</dbReference>
<feature type="domain" description="AMP-binding enzyme C-terminal" evidence="9">
    <location>
        <begin position="483"/>
        <end position="557"/>
    </location>
</feature>
<dbReference type="InterPro" id="IPR020845">
    <property type="entry name" value="AMP-binding_CS"/>
</dbReference>
<keyword evidence="3" id="KW-0436">Ligase</keyword>
<evidence type="ECO:0000259" key="8">
    <source>
        <dbReference type="Pfam" id="PF00501"/>
    </source>
</evidence>
<sequence>MTALSAVPVASDARPWLAHYPPAVPPVIDEAGIGTLADLIRNACEAYPDRQAFESFGKSITFAEVGRAARAFAAWLQAQGFKKGDRIALMMPNILANPATIFGTLLGGFTVVNVNPLYTARELTHQLNDSGARALVVIENFAHVVEEARPNLKLDAIIVATAGDLMGFKGTIVNFVARKIKKVVKPYNLPGSVPLKTIFAASAEMSPVAIAPEDVAFLQYTGGTTGVAKGATLTHRNVASNVAQCALWLGWELEAPHGRDDYQHVMVTALPLYHIFALTCCCMFMLRIGAKSLLIANPRDIAGFVKILKASRFTLFSGVNTLYNALASHPEIKDVNFSELRFAIAGGMATQAAVAKRWKEVTGRPIIEGYGLSETSPVASVNRTDITEFTGTIGYPLPSTDFAIRDAEGNDVPAGQPGEICIRGPQVMAGYWNRPDETAKVMTADGYFRSGDVGVFLPDGQIKVVDRMKDMVLVSGFNVYPNEVEDVLAKHPGVLESAVIGLPDEHSGEAVTAFVVKRDAAVTAEELRAFCKENLTGYKVPKQIIFRETLPKTNVGKVLRRALREEVAAQKG</sequence>
<evidence type="ECO:0000259" key="9">
    <source>
        <dbReference type="Pfam" id="PF13193"/>
    </source>
</evidence>
<dbReference type="EMBL" id="JBHSLV010000055">
    <property type="protein sequence ID" value="MFC5395709.1"/>
    <property type="molecule type" value="Genomic_DNA"/>
</dbReference>
<gene>
    <name evidence="10" type="ORF">ACFPPC_24040</name>
</gene>
<dbReference type="RefSeq" id="WP_377011802.1">
    <property type="nucleotide sequence ID" value="NZ_JBHSLV010000055.1"/>
</dbReference>
<dbReference type="CDD" id="cd05936">
    <property type="entry name" value="FC-FACS_FadD_like"/>
    <property type="match status" value="1"/>
</dbReference>
<name>A0ABW0HIB0_9HYPH</name>
<dbReference type="InterPro" id="IPR000873">
    <property type="entry name" value="AMP-dep_synth/lig_dom"/>
</dbReference>
<comment type="caution">
    <text evidence="10">The sequence shown here is derived from an EMBL/GenBank/DDBJ whole genome shotgun (WGS) entry which is preliminary data.</text>
</comment>
<keyword evidence="4" id="KW-0472">Membrane</keyword>
<evidence type="ECO:0000313" key="11">
    <source>
        <dbReference type="Proteomes" id="UP001596104"/>
    </source>
</evidence>
<proteinExistence type="predicted"/>
<dbReference type="Proteomes" id="UP001596104">
    <property type="component" value="Unassembled WGS sequence"/>
</dbReference>
<dbReference type="Pfam" id="PF00501">
    <property type="entry name" value="AMP-binding"/>
    <property type="match status" value="1"/>
</dbReference>
<evidence type="ECO:0000256" key="1">
    <source>
        <dbReference type="ARBA" id="ARBA00004170"/>
    </source>
</evidence>
<dbReference type="EC" id="6.2.1.3" evidence="5"/>
<evidence type="ECO:0000256" key="7">
    <source>
        <dbReference type="ARBA" id="ARBA00042773"/>
    </source>
</evidence>
<dbReference type="Gene3D" id="3.30.300.30">
    <property type="match status" value="1"/>
</dbReference>
<comment type="subcellular location">
    <subcellularLocation>
        <location evidence="1">Membrane</location>
        <topology evidence="1">Peripheral membrane protein</topology>
    </subcellularLocation>
</comment>
<dbReference type="PANTHER" id="PTHR43767">
    <property type="entry name" value="LONG-CHAIN-FATTY-ACID--COA LIGASE"/>
    <property type="match status" value="1"/>
</dbReference>
<evidence type="ECO:0000256" key="6">
    <source>
        <dbReference type="ARBA" id="ARBA00039545"/>
    </source>
</evidence>
<dbReference type="InterPro" id="IPR050237">
    <property type="entry name" value="ATP-dep_AMP-bd_enzyme"/>
</dbReference>
<evidence type="ECO:0000256" key="2">
    <source>
        <dbReference type="ARBA" id="ARBA00005005"/>
    </source>
</evidence>
<evidence type="ECO:0000256" key="5">
    <source>
        <dbReference type="ARBA" id="ARBA00026121"/>
    </source>
</evidence>
<dbReference type="Pfam" id="PF13193">
    <property type="entry name" value="AMP-binding_C"/>
    <property type="match status" value="1"/>
</dbReference>
<dbReference type="PANTHER" id="PTHR43767:SF8">
    <property type="entry name" value="LONG-CHAIN-FATTY-ACID--COA LIGASE"/>
    <property type="match status" value="1"/>
</dbReference>
<evidence type="ECO:0000256" key="3">
    <source>
        <dbReference type="ARBA" id="ARBA00022598"/>
    </source>
</evidence>